<protein>
    <submittedName>
        <fullName evidence="2">Serine hydrolase</fullName>
    </submittedName>
</protein>
<feature type="domain" description="Beta-lactamase-related" evidence="1">
    <location>
        <begin position="14"/>
        <end position="253"/>
    </location>
</feature>
<evidence type="ECO:0000313" key="3">
    <source>
        <dbReference type="Proteomes" id="UP000192707"/>
    </source>
</evidence>
<dbReference type="InterPro" id="IPR050789">
    <property type="entry name" value="Diverse_Enzym_Activities"/>
</dbReference>
<dbReference type="InterPro" id="IPR001466">
    <property type="entry name" value="Beta-lactam-related"/>
</dbReference>
<reference evidence="2 3" key="1">
    <citation type="submission" date="2016-12" db="EMBL/GenBank/DDBJ databases">
        <title>The new phylogeny of genus Mycobacterium.</title>
        <authorList>
            <person name="Tortoli E."/>
            <person name="Trovato A."/>
            <person name="Cirillo D.M."/>
        </authorList>
    </citation>
    <scope>NUCLEOTIDE SEQUENCE [LARGE SCALE GENOMIC DNA]</scope>
    <source>
        <strain evidence="2 3">DSM 45069</strain>
    </source>
</reference>
<keyword evidence="2" id="KW-0378">Hydrolase</keyword>
<dbReference type="PANTHER" id="PTHR43283">
    <property type="entry name" value="BETA-LACTAMASE-RELATED"/>
    <property type="match status" value="1"/>
</dbReference>
<evidence type="ECO:0000313" key="2">
    <source>
        <dbReference type="EMBL" id="ORA08074.1"/>
    </source>
</evidence>
<dbReference type="RefSeq" id="WP_083067008.1">
    <property type="nucleotide sequence ID" value="NZ_MVHG01000106.1"/>
</dbReference>
<dbReference type="EMBL" id="MVHG01000106">
    <property type="protein sequence ID" value="ORA08074.1"/>
    <property type="molecule type" value="Genomic_DNA"/>
</dbReference>
<comment type="caution">
    <text evidence="2">The sequence shown here is derived from an EMBL/GenBank/DDBJ whole genome shotgun (WGS) entry which is preliminary data.</text>
</comment>
<gene>
    <name evidence="2" type="ORF">BST14_25085</name>
</gene>
<dbReference type="Pfam" id="PF00144">
    <property type="entry name" value="Beta-lactamase"/>
    <property type="match status" value="1"/>
</dbReference>
<proteinExistence type="predicted"/>
<keyword evidence="3" id="KW-1185">Reference proteome</keyword>
<dbReference type="Proteomes" id="UP000192707">
    <property type="component" value="Unassembled WGS sequence"/>
</dbReference>
<sequence length="272" mass="28604">MAALDALDDWPVQAAAAAVIGPGGVLASHGDTQREFELASVTKPLAARAVQVAVEEGAIDLDTPAGPPGATVRHLLAHTSGLSMHDDRVLAAPGTRRIYSNQGFTLLGQIVERETGIEFARYLTEAVCEPLGMAATHLHGGALAAGFGARSTVADLAAFAGDLLRPVTVSEGLHAEATTVQFPGLAGVLPGYGVQRPNDWGLGFELRDTKSPHWTGAHNSARTFGHFGQAGGFIWADPEKELALVVLTDRDFGDWALQPWPKISEAVIAEYT</sequence>
<dbReference type="InterPro" id="IPR012338">
    <property type="entry name" value="Beta-lactam/transpept-like"/>
</dbReference>
<dbReference type="OrthoDB" id="3336932at2"/>
<accession>A0A1W9Z6U0</accession>
<dbReference type="GO" id="GO:0016787">
    <property type="term" value="F:hydrolase activity"/>
    <property type="evidence" value="ECO:0007669"/>
    <property type="project" value="UniProtKB-KW"/>
</dbReference>
<dbReference type="Gene3D" id="3.40.710.10">
    <property type="entry name" value="DD-peptidase/beta-lactamase superfamily"/>
    <property type="match status" value="1"/>
</dbReference>
<name>A0A1W9Z6U0_MYCAI</name>
<dbReference type="SUPFAM" id="SSF56601">
    <property type="entry name" value="beta-lactamase/transpeptidase-like"/>
    <property type="match status" value="1"/>
</dbReference>
<evidence type="ECO:0000259" key="1">
    <source>
        <dbReference type="Pfam" id="PF00144"/>
    </source>
</evidence>
<dbReference type="PANTHER" id="PTHR43283:SF15">
    <property type="entry name" value="CONSERVED PROTEIN"/>
    <property type="match status" value="1"/>
</dbReference>
<organism evidence="2 3">
    <name type="scientific">Mycobacterium arosiense ATCC BAA-1401 = DSM 45069</name>
    <dbReference type="NCBI Taxonomy" id="1265311"/>
    <lineage>
        <taxon>Bacteria</taxon>
        <taxon>Bacillati</taxon>
        <taxon>Actinomycetota</taxon>
        <taxon>Actinomycetes</taxon>
        <taxon>Mycobacteriales</taxon>
        <taxon>Mycobacteriaceae</taxon>
        <taxon>Mycobacterium</taxon>
        <taxon>Mycobacterium avium complex (MAC)</taxon>
    </lineage>
</organism>
<dbReference type="AlphaFoldDB" id="A0A1W9Z6U0"/>